<keyword evidence="2 9" id="KW-0963">Cytoplasm</keyword>
<comment type="caution">
    <text evidence="9">Lacks conserved residue(s) required for the propagation of feature annotation.</text>
</comment>
<dbReference type="InterPro" id="IPR022915">
    <property type="entry name" value="Peroxiredoxin_TDXH"/>
</dbReference>
<comment type="miscellaneous">
    <text evidence="9">The active site is a conserved redox-active cysteine residue, the peroxidatic cysteine (C(P)), which makes the nucleophilic attack on the peroxide substrate. The peroxide oxidizes the C(P)-SH to cysteine sulfenic acid (C(P)-SOH), which then reacts with another cysteine residue, the resolving cysteine (C(R)), to form a disulfide bridge. The disulfide is subsequently reduced by an appropriate electron donor to complete the catalytic cycle. In this 1-Cys peroxiredoxin, no C(R) is present and C(P) instead forms a disulfide with a cysteine from another protein or with a small thiol molecule.</text>
</comment>
<feature type="domain" description="Thioredoxin" evidence="10">
    <location>
        <begin position="10"/>
        <end position="166"/>
    </location>
</feature>
<dbReference type="PROSITE" id="PS51352">
    <property type="entry name" value="THIOREDOXIN_2"/>
    <property type="match status" value="1"/>
</dbReference>
<dbReference type="Gene3D" id="3.30.1020.10">
    <property type="entry name" value="Antioxidant, Horf6, Chain A, domain2"/>
    <property type="match status" value="1"/>
</dbReference>
<dbReference type="SUPFAM" id="SSF52833">
    <property type="entry name" value="Thioredoxin-like"/>
    <property type="match status" value="1"/>
</dbReference>
<dbReference type="GO" id="GO:0140824">
    <property type="term" value="F:thioredoxin-dependent peroxiredoxin activity"/>
    <property type="evidence" value="ECO:0007669"/>
    <property type="project" value="UniProtKB-EC"/>
</dbReference>
<evidence type="ECO:0000256" key="2">
    <source>
        <dbReference type="ARBA" id="ARBA00022490"/>
    </source>
</evidence>
<evidence type="ECO:0000256" key="7">
    <source>
        <dbReference type="ARBA" id="ARBA00025719"/>
    </source>
</evidence>
<dbReference type="Proteomes" id="UP001217838">
    <property type="component" value="Unassembled WGS sequence"/>
</dbReference>
<evidence type="ECO:0000256" key="5">
    <source>
        <dbReference type="ARBA" id="ARBA00023002"/>
    </source>
</evidence>
<evidence type="ECO:0000256" key="9">
    <source>
        <dbReference type="HAMAP-Rule" id="MF_00401"/>
    </source>
</evidence>
<dbReference type="PANTHER" id="PTHR10681:SF128">
    <property type="entry name" value="THIOREDOXIN-DEPENDENT PEROXIDE REDUCTASE, MITOCHONDRIAL"/>
    <property type="match status" value="1"/>
</dbReference>
<dbReference type="InterPro" id="IPR024706">
    <property type="entry name" value="Peroxiredoxin_AhpC-typ"/>
</dbReference>
<gene>
    <name evidence="11" type="ORF">POL58_28960</name>
</gene>
<dbReference type="CDD" id="cd03016">
    <property type="entry name" value="PRX_1cys"/>
    <property type="match status" value="1"/>
</dbReference>
<evidence type="ECO:0000256" key="3">
    <source>
        <dbReference type="ARBA" id="ARBA00022559"/>
    </source>
</evidence>
<dbReference type="InterPro" id="IPR013766">
    <property type="entry name" value="Thioredoxin_domain"/>
</dbReference>
<dbReference type="InterPro" id="IPR000866">
    <property type="entry name" value="AhpC/TSA"/>
</dbReference>
<name>A0ABT5BFS3_9BACT</name>
<accession>A0ABT5BFS3</accession>
<evidence type="ECO:0000259" key="10">
    <source>
        <dbReference type="PROSITE" id="PS51352"/>
    </source>
</evidence>
<keyword evidence="6 9" id="KW-0676">Redox-active center</keyword>
<dbReference type="Gene3D" id="3.40.30.10">
    <property type="entry name" value="Glutaredoxin"/>
    <property type="match status" value="1"/>
</dbReference>
<dbReference type="Pfam" id="PF10417">
    <property type="entry name" value="1-cysPrx_C"/>
    <property type="match status" value="1"/>
</dbReference>
<proteinExistence type="inferred from homology"/>
<comment type="caution">
    <text evidence="11">The sequence shown here is derived from an EMBL/GenBank/DDBJ whole genome shotgun (WGS) entry which is preliminary data.</text>
</comment>
<evidence type="ECO:0000313" key="11">
    <source>
        <dbReference type="EMBL" id="MDC0671811.1"/>
    </source>
</evidence>
<dbReference type="InterPro" id="IPR050217">
    <property type="entry name" value="Peroxiredoxin"/>
</dbReference>
<evidence type="ECO:0000256" key="4">
    <source>
        <dbReference type="ARBA" id="ARBA00022862"/>
    </source>
</evidence>
<sequence>MSEAVSGAIPRIGEVAPDFVAETTQGVIKFSEWQGGKWVVLFSHPADFTPVCTTELAEFARRNEEFAKRDAKLIGLSIDSIHSHMAWLQNIKERLGVEIPYPLIADIDMKVAQKFGMLHPEASSTATVRAVFFINPDRKVQALVYYPLTNGRNIDEVIRLLDSLQTSSKHSVATPANWRPGDKVIIPPPRNVEALQQRMARTDMEHVDFYLGFKQLEK</sequence>
<comment type="catalytic activity">
    <reaction evidence="9">
        <text>a hydroperoxide + [thioredoxin]-dithiol = an alcohol + [thioredoxin]-disulfide + H2O</text>
        <dbReference type="Rhea" id="RHEA:62620"/>
        <dbReference type="Rhea" id="RHEA-COMP:10698"/>
        <dbReference type="Rhea" id="RHEA-COMP:10700"/>
        <dbReference type="ChEBI" id="CHEBI:15377"/>
        <dbReference type="ChEBI" id="CHEBI:29950"/>
        <dbReference type="ChEBI" id="CHEBI:30879"/>
        <dbReference type="ChEBI" id="CHEBI:35924"/>
        <dbReference type="ChEBI" id="CHEBI:50058"/>
        <dbReference type="EC" id="1.11.1.24"/>
    </reaction>
</comment>
<dbReference type="PANTHER" id="PTHR10681">
    <property type="entry name" value="THIOREDOXIN PEROXIDASE"/>
    <property type="match status" value="1"/>
</dbReference>
<dbReference type="PIRSF" id="PIRSF000239">
    <property type="entry name" value="AHPC"/>
    <property type="match status" value="1"/>
</dbReference>
<keyword evidence="5 9" id="KW-0560">Oxidoreductase</keyword>
<comment type="subcellular location">
    <subcellularLocation>
        <location evidence="9">Cytoplasm</location>
    </subcellularLocation>
</comment>
<dbReference type="InterPro" id="IPR045020">
    <property type="entry name" value="PRX_1cys"/>
</dbReference>
<dbReference type="RefSeq" id="WP_272002595.1">
    <property type="nucleotide sequence ID" value="NZ_JAQNDN010000018.1"/>
</dbReference>
<dbReference type="HAMAP" id="MF_00401">
    <property type="entry name" value="Peroxiredoxin"/>
    <property type="match status" value="1"/>
</dbReference>
<comment type="similarity">
    <text evidence="7 9">Belongs to the peroxiredoxin family. Prx6 subfamily.</text>
</comment>
<evidence type="ECO:0000256" key="1">
    <source>
        <dbReference type="ARBA" id="ARBA00009796"/>
    </source>
</evidence>
<feature type="binding site" evidence="9">
    <location>
        <position position="129"/>
    </location>
    <ligand>
        <name>substrate</name>
    </ligand>
</feature>
<dbReference type="EMBL" id="JAQNDN010000018">
    <property type="protein sequence ID" value="MDC0671811.1"/>
    <property type="molecule type" value="Genomic_DNA"/>
</dbReference>
<dbReference type="Pfam" id="PF00578">
    <property type="entry name" value="AhpC-TSA"/>
    <property type="match status" value="1"/>
</dbReference>
<protein>
    <recommendedName>
        <fullName evidence="9">Peroxiredoxin</fullName>
        <ecNumber evidence="9">1.11.1.24</ecNumber>
    </recommendedName>
    <alternativeName>
        <fullName evidence="9">Thioredoxin-dependent peroxiredoxin</fullName>
    </alternativeName>
</protein>
<feature type="active site" description="Cysteine sulfenic acid (-SOH) intermediate" evidence="9">
    <location>
        <position position="52"/>
    </location>
</feature>
<dbReference type="EC" id="1.11.1.24" evidence="9"/>
<evidence type="ECO:0000256" key="8">
    <source>
        <dbReference type="ARBA" id="ARBA00037420"/>
    </source>
</evidence>
<evidence type="ECO:0000256" key="6">
    <source>
        <dbReference type="ARBA" id="ARBA00023284"/>
    </source>
</evidence>
<organism evidence="11 12">
    <name type="scientific">Nannocystis radixulma</name>
    <dbReference type="NCBI Taxonomy" id="2995305"/>
    <lineage>
        <taxon>Bacteria</taxon>
        <taxon>Pseudomonadati</taxon>
        <taxon>Myxococcota</taxon>
        <taxon>Polyangia</taxon>
        <taxon>Nannocystales</taxon>
        <taxon>Nannocystaceae</taxon>
        <taxon>Nannocystis</taxon>
    </lineage>
</organism>
<dbReference type="InterPro" id="IPR019479">
    <property type="entry name" value="Peroxiredoxin_C"/>
</dbReference>
<evidence type="ECO:0000313" key="12">
    <source>
        <dbReference type="Proteomes" id="UP001217838"/>
    </source>
</evidence>
<dbReference type="NCBIfam" id="NF009668">
    <property type="entry name" value="PRK13189.1"/>
    <property type="match status" value="1"/>
</dbReference>
<comment type="subunit">
    <text evidence="9">Homodecamer. Pentamer of dimers that assemble into a ring structure.</text>
</comment>
<keyword evidence="12" id="KW-1185">Reference proteome</keyword>
<keyword evidence="4 9" id="KW-0049">Antioxidant</keyword>
<comment type="function">
    <text evidence="8 9">Thiol-specific peroxidase that catalyzes the reduction of hydrogen peroxide and organic hydroperoxides to water and alcohols, respectively. Plays a role in cell protection against oxidative stress by detoxifying peroxides.</text>
</comment>
<reference evidence="11 12" key="1">
    <citation type="submission" date="2022-11" db="EMBL/GenBank/DDBJ databases">
        <title>Minimal conservation of predation-associated metabolite biosynthetic gene clusters underscores biosynthetic potential of Myxococcota including descriptions for ten novel species: Archangium lansinium sp. nov., Myxococcus landrumus sp. nov., Nannocystis bai.</title>
        <authorList>
            <person name="Ahearne A."/>
            <person name="Stevens C."/>
            <person name="Dowd S."/>
        </authorList>
    </citation>
    <scope>NUCLEOTIDE SEQUENCE [LARGE SCALE GENOMIC DNA]</scope>
    <source>
        <strain evidence="11 12">NCELM</strain>
    </source>
</reference>
<comment type="similarity">
    <text evidence="1">Belongs to the peroxiredoxin family. AhpC/Prx1 subfamily.</text>
</comment>
<keyword evidence="3 9" id="KW-0575">Peroxidase</keyword>
<dbReference type="InterPro" id="IPR036249">
    <property type="entry name" value="Thioredoxin-like_sf"/>
</dbReference>